<protein>
    <submittedName>
        <fullName evidence="1">Uncharacterized protein</fullName>
    </submittedName>
</protein>
<geneLocation type="plasmid" evidence="1 2">
    <name>pHTUR02</name>
</geneLocation>
<dbReference type="KEGG" id="htu:Htur_4682"/>
<dbReference type="EMBL" id="CP001862">
    <property type="protein sequence ID" value="ADB63461.1"/>
    <property type="molecule type" value="Genomic_DNA"/>
</dbReference>
<organism evidence="1 2">
    <name type="scientific">Haloterrigena turkmenica (strain ATCC 51198 / DSM 5511 / JCM 9101 / NCIMB 13204 / VKM B-1734 / 4k)</name>
    <name type="common">Halococcus turkmenicus</name>
    <dbReference type="NCBI Taxonomy" id="543526"/>
    <lineage>
        <taxon>Archaea</taxon>
        <taxon>Methanobacteriati</taxon>
        <taxon>Methanobacteriota</taxon>
        <taxon>Stenosarchaea group</taxon>
        <taxon>Halobacteria</taxon>
        <taxon>Halobacteriales</taxon>
        <taxon>Natrialbaceae</taxon>
        <taxon>Haloterrigena</taxon>
    </lineage>
</organism>
<evidence type="ECO:0000313" key="2">
    <source>
        <dbReference type="Proteomes" id="UP000001903"/>
    </source>
</evidence>
<evidence type="ECO:0000313" key="1">
    <source>
        <dbReference type="EMBL" id="ADB63461.1"/>
    </source>
</evidence>
<proteinExistence type="predicted"/>
<name>D2S264_HALTV</name>
<dbReference type="HOGENOM" id="CLU_2645810_0_0_2"/>
<dbReference type="Proteomes" id="UP000001903">
    <property type="component" value="Plasmid pHTUR02"/>
</dbReference>
<keyword evidence="1" id="KW-0614">Plasmid</keyword>
<sequence length="76" mass="8932">MRNNVTTETGPKSLFTLSQRRHGMQKQFHHYCLDENESNTSIGVLTYRFVIQNQVFVEACEQDHDQRSRLALISEF</sequence>
<dbReference type="AlphaFoldDB" id="D2S264"/>
<accession>D2S264</accession>
<keyword evidence="2" id="KW-1185">Reference proteome</keyword>
<reference evidence="1 2" key="1">
    <citation type="journal article" date="2010" name="Stand. Genomic Sci.">
        <title>Complete genome sequence of Haloterrigena turkmenica type strain (4k).</title>
        <authorList>
            <person name="Saunders E."/>
            <person name="Tindall B.J."/>
            <person name="Fahnrich R."/>
            <person name="Lapidus A."/>
            <person name="Copeland A."/>
            <person name="Del Rio T.G."/>
            <person name="Lucas S."/>
            <person name="Chen F."/>
            <person name="Tice H."/>
            <person name="Cheng J.F."/>
            <person name="Han C."/>
            <person name="Detter J.C."/>
            <person name="Bruce D."/>
            <person name="Goodwin L."/>
            <person name="Chain P."/>
            <person name="Pitluck S."/>
            <person name="Pati A."/>
            <person name="Ivanova N."/>
            <person name="Mavromatis K."/>
            <person name="Chen A."/>
            <person name="Palaniappan K."/>
            <person name="Land M."/>
            <person name="Hauser L."/>
            <person name="Chang Y.J."/>
            <person name="Jeffries C.D."/>
            <person name="Brettin T."/>
            <person name="Rohde M."/>
            <person name="Goker M."/>
            <person name="Bristow J."/>
            <person name="Eisen J.A."/>
            <person name="Markowitz V."/>
            <person name="Hugenholtz P."/>
            <person name="Klenk H.P."/>
            <person name="Kyrpides N.C."/>
        </authorList>
    </citation>
    <scope>NUCLEOTIDE SEQUENCE [LARGE SCALE GENOMIC DNA]</scope>
    <source>
        <strain evidence="2">ATCC 51198 / DSM 5511 / JCM 9101 / NCIMB 13204 / VKM B-1734 / 4k</strain>
    </source>
</reference>
<gene>
    <name evidence="1" type="ordered locus">Htur_4682</name>
</gene>